<keyword evidence="2" id="KW-0732">Signal</keyword>
<feature type="chain" id="PRO_5012399013" evidence="2">
    <location>
        <begin position="26"/>
        <end position="600"/>
    </location>
</feature>
<keyword evidence="5" id="KW-1185">Reference proteome</keyword>
<organism evidence="4 5">
    <name type="scientific">Ekhidna lutea</name>
    <dbReference type="NCBI Taxonomy" id="447679"/>
    <lineage>
        <taxon>Bacteria</taxon>
        <taxon>Pseudomonadati</taxon>
        <taxon>Bacteroidota</taxon>
        <taxon>Cytophagia</taxon>
        <taxon>Cytophagales</taxon>
        <taxon>Reichenbachiellaceae</taxon>
        <taxon>Ekhidna</taxon>
    </lineage>
</organism>
<dbReference type="InterPro" id="IPR036680">
    <property type="entry name" value="SPOR-like_sf"/>
</dbReference>
<evidence type="ECO:0000259" key="3">
    <source>
        <dbReference type="PROSITE" id="PS51724"/>
    </source>
</evidence>
<evidence type="ECO:0000313" key="4">
    <source>
        <dbReference type="EMBL" id="SNS68604.1"/>
    </source>
</evidence>
<name>A0A239GKL8_EKHLU</name>
<feature type="domain" description="SPOR" evidence="3">
    <location>
        <begin position="519"/>
        <end position="597"/>
    </location>
</feature>
<dbReference type="InterPro" id="IPR019861">
    <property type="entry name" value="PorP/SprF_Bacteroidetes"/>
</dbReference>
<reference evidence="4 5" key="1">
    <citation type="submission" date="2017-06" db="EMBL/GenBank/DDBJ databases">
        <authorList>
            <person name="Kim H.J."/>
            <person name="Triplett B.A."/>
        </authorList>
    </citation>
    <scope>NUCLEOTIDE SEQUENCE [LARGE SCALE GENOMIC DNA]</scope>
    <source>
        <strain evidence="4 5">DSM 19307</strain>
    </source>
</reference>
<dbReference type="SUPFAM" id="SSF110997">
    <property type="entry name" value="Sporulation related repeat"/>
    <property type="match status" value="1"/>
</dbReference>
<dbReference type="EMBL" id="FZPD01000002">
    <property type="protein sequence ID" value="SNS68604.1"/>
    <property type="molecule type" value="Genomic_DNA"/>
</dbReference>
<evidence type="ECO:0000313" key="5">
    <source>
        <dbReference type="Proteomes" id="UP000198393"/>
    </source>
</evidence>
<evidence type="ECO:0000256" key="1">
    <source>
        <dbReference type="SAM" id="MobiDB-lite"/>
    </source>
</evidence>
<dbReference type="Pfam" id="PF11751">
    <property type="entry name" value="PorP_SprF"/>
    <property type="match status" value="1"/>
</dbReference>
<sequence length="600" mass="67194">MVCVKRVSQISLIGFFVTSLFTANAQQPQVYNQFFMNPYMYNPAYAGVEGHAAIFVMYRDQWTNVEGSPQISHASFHVPMQGGIAFGGAAFNISQGLLTTSAAKASASYLLNIDRTHFLRFGMSLGAGINSVNITEFDSPGDAAFDNFLDQSTFFIGDVGVAYHFGHFNVGVSLPNLFNYNPITQKEVADIEFSPTDNVLFKMNYRGHISDDFAFEPHIIYRYSNVIPHQYEAVMIAHLYHIVWVGASYRQDAGIIGLAGAKVAEKFAVGFAYELGNSNISSQLGPTLEVNLGYHLGTKKEHAEHVSSFIKSHRLSAEERARKAELERQRQLAALQQSRPDEEDDEDALSIAKPTVLDETETESDVPTKKADDWDHQEEHEKISRVNQFGEEETGIRLEKPNAEGEKNVVISWVPSEEADNLNVADDGHLERELPDGSKEVGVKYEKSNPDGSVEHIIKWDKAINETQAETISENPELTEEHHDEVAKGDPELTQDFRTHDELAESNDHVVTKRGDHLLELPEGNYVIAGAFSVFQNAEDYSDELFQMGFHDTIVGYNSARGYYYVVVYESGNMSQVRSKRDDIRKIPKLSKAWVLQVTE</sequence>
<feature type="region of interest" description="Disordered" evidence="1">
    <location>
        <begin position="331"/>
        <end position="381"/>
    </location>
</feature>
<feature type="compositionally biased region" description="Basic and acidic residues" evidence="1">
    <location>
        <begin position="366"/>
        <end position="381"/>
    </location>
</feature>
<dbReference type="InterPro" id="IPR007730">
    <property type="entry name" value="SPOR-like_dom"/>
</dbReference>
<accession>A0A239GKL8</accession>
<protein>
    <submittedName>
        <fullName evidence="4">Type IX secretion system membrane protein, PorP/SprF family</fullName>
    </submittedName>
</protein>
<dbReference type="AlphaFoldDB" id="A0A239GKL8"/>
<proteinExistence type="predicted"/>
<dbReference type="Proteomes" id="UP000198393">
    <property type="component" value="Unassembled WGS sequence"/>
</dbReference>
<dbReference type="NCBIfam" id="TIGR03519">
    <property type="entry name" value="T9SS_PorP_fam"/>
    <property type="match status" value="1"/>
</dbReference>
<gene>
    <name evidence="4" type="ORF">SAMN05421640_0847</name>
</gene>
<feature type="signal peptide" evidence="2">
    <location>
        <begin position="1"/>
        <end position="25"/>
    </location>
</feature>
<evidence type="ECO:0000256" key="2">
    <source>
        <dbReference type="SAM" id="SignalP"/>
    </source>
</evidence>
<dbReference type="PROSITE" id="PS51724">
    <property type="entry name" value="SPOR"/>
    <property type="match status" value="1"/>
</dbReference>
<dbReference type="GO" id="GO:0042834">
    <property type="term" value="F:peptidoglycan binding"/>
    <property type="evidence" value="ECO:0007669"/>
    <property type="project" value="InterPro"/>
</dbReference>